<dbReference type="FunFam" id="1.10.340.70:FF:000003">
    <property type="entry name" value="Protein CBG25708"/>
    <property type="match status" value="1"/>
</dbReference>
<proteinExistence type="predicted"/>
<dbReference type="InterPro" id="IPR041588">
    <property type="entry name" value="Integrase_H2C2"/>
</dbReference>
<dbReference type="AlphaFoldDB" id="A0AA47MCN4"/>
<organism evidence="3 4">
    <name type="scientific">Merluccius polli</name>
    <name type="common">Benguela hake</name>
    <name type="synonym">Merluccius cadenati</name>
    <dbReference type="NCBI Taxonomy" id="89951"/>
    <lineage>
        <taxon>Eukaryota</taxon>
        <taxon>Metazoa</taxon>
        <taxon>Chordata</taxon>
        <taxon>Craniata</taxon>
        <taxon>Vertebrata</taxon>
        <taxon>Euteleostomi</taxon>
        <taxon>Actinopterygii</taxon>
        <taxon>Neopterygii</taxon>
        <taxon>Teleostei</taxon>
        <taxon>Neoteleostei</taxon>
        <taxon>Acanthomorphata</taxon>
        <taxon>Zeiogadaria</taxon>
        <taxon>Gadariae</taxon>
        <taxon>Gadiformes</taxon>
        <taxon>Gadoidei</taxon>
        <taxon>Merlucciidae</taxon>
        <taxon>Merluccius</taxon>
    </lineage>
</organism>
<reference evidence="3" key="1">
    <citation type="journal article" date="2023" name="Front. Mar. Sci.">
        <title>A new Merluccius polli reference genome to investigate the effects of global change in West African waters.</title>
        <authorList>
            <person name="Mateo J.L."/>
            <person name="Blanco-Fernandez C."/>
            <person name="Garcia-Vazquez E."/>
            <person name="Machado-Schiaffino G."/>
        </authorList>
    </citation>
    <scope>NUCLEOTIDE SEQUENCE</scope>
    <source>
        <strain evidence="3">C29</strain>
        <tissue evidence="3">Fin</tissue>
    </source>
</reference>
<dbReference type="PANTHER" id="PTHR37984:SF8">
    <property type="entry name" value="CCHC-TYPE DOMAIN-CONTAINING PROTEIN"/>
    <property type="match status" value="1"/>
</dbReference>
<dbReference type="EMBL" id="JAOPHQ010004848">
    <property type="protein sequence ID" value="KAK0137820.1"/>
    <property type="molecule type" value="Genomic_DNA"/>
</dbReference>
<accession>A0AA47MCN4</accession>
<evidence type="ECO:0000259" key="2">
    <source>
        <dbReference type="Pfam" id="PF17921"/>
    </source>
</evidence>
<dbReference type="InterPro" id="IPR050951">
    <property type="entry name" value="Retrovirus_Pol_polyprotein"/>
</dbReference>
<protein>
    <recommendedName>
        <fullName evidence="1">Gypsy retrotransposon integrase-like protein 1</fullName>
    </recommendedName>
</protein>
<comment type="caution">
    <text evidence="3">The sequence shown here is derived from an EMBL/GenBank/DDBJ whole genome shotgun (WGS) entry which is preliminary data.</text>
</comment>
<evidence type="ECO:0000313" key="3">
    <source>
        <dbReference type="EMBL" id="KAK0137820.1"/>
    </source>
</evidence>
<dbReference type="Pfam" id="PF17921">
    <property type="entry name" value="Integrase_H2C2"/>
    <property type="match status" value="1"/>
</dbReference>
<evidence type="ECO:0000313" key="4">
    <source>
        <dbReference type="Proteomes" id="UP001174136"/>
    </source>
</evidence>
<dbReference type="PANTHER" id="PTHR37984">
    <property type="entry name" value="PROTEIN CBG26694"/>
    <property type="match status" value="1"/>
</dbReference>
<gene>
    <name evidence="3" type="ORF">N1851_025993</name>
</gene>
<keyword evidence="4" id="KW-1185">Reference proteome</keyword>
<evidence type="ECO:0000256" key="1">
    <source>
        <dbReference type="ARBA" id="ARBA00039658"/>
    </source>
</evidence>
<feature type="domain" description="Integrase zinc-binding" evidence="2">
    <location>
        <begin position="111"/>
        <end position="165"/>
    </location>
</feature>
<name>A0AA47MCN4_MERPO</name>
<dbReference type="Proteomes" id="UP001174136">
    <property type="component" value="Unassembled WGS sequence"/>
</dbReference>
<dbReference type="Gene3D" id="1.10.340.70">
    <property type="match status" value="1"/>
</dbReference>
<sequence>MTYTPGKYMYAADTLSRAVDKHERQDNEKCADIQAYVDMIMTSLPVSIERTEQIRKETAMDETMTELKKIISRGWPEHKSDCPLRVQDYWTYRTELSVVDDIVFKGNKFVIPSSMRKDMLRKIHEGHMGEETCKGKPREVMYWPRMNQDIGHATASCEICLTYRPKQQAEPLLTYPVPD</sequence>